<gene>
    <name evidence="10" type="ORF">D7N80_15715</name>
</gene>
<dbReference type="PROSITE" id="PS50893">
    <property type="entry name" value="ABC_TRANSPORTER_2"/>
    <property type="match status" value="1"/>
</dbReference>
<dbReference type="InterPro" id="IPR003593">
    <property type="entry name" value="AAA+_ATPase"/>
</dbReference>
<name>A0A403QJ86_SALET</name>
<dbReference type="SUPFAM" id="SSF90123">
    <property type="entry name" value="ABC transporter transmembrane region"/>
    <property type="match status" value="1"/>
</dbReference>
<keyword evidence="5 7" id="KW-1133">Transmembrane helix</keyword>
<dbReference type="GO" id="GO:0005886">
    <property type="term" value="C:plasma membrane"/>
    <property type="evidence" value="ECO:0007669"/>
    <property type="project" value="UniProtKB-SubCell"/>
</dbReference>
<dbReference type="InterPro" id="IPR036640">
    <property type="entry name" value="ABC1_TM_sf"/>
</dbReference>
<feature type="transmembrane region" description="Helical" evidence="7">
    <location>
        <begin position="279"/>
        <end position="299"/>
    </location>
</feature>
<feature type="transmembrane region" description="Helical" evidence="7">
    <location>
        <begin position="147"/>
        <end position="166"/>
    </location>
</feature>
<keyword evidence="4 10" id="KW-0067">ATP-binding</keyword>
<keyword evidence="3" id="KW-0547">Nucleotide-binding</keyword>
<dbReference type="InterPro" id="IPR017871">
    <property type="entry name" value="ABC_transporter-like_CS"/>
</dbReference>
<dbReference type="Gene3D" id="1.20.1560.10">
    <property type="entry name" value="ABC transporter type 1, transmembrane domain"/>
    <property type="match status" value="1"/>
</dbReference>
<evidence type="ECO:0000256" key="4">
    <source>
        <dbReference type="ARBA" id="ARBA00022840"/>
    </source>
</evidence>
<evidence type="ECO:0000256" key="2">
    <source>
        <dbReference type="ARBA" id="ARBA00022692"/>
    </source>
</evidence>
<dbReference type="CDD" id="cd03228">
    <property type="entry name" value="ABCC_MRP_Like"/>
    <property type="match status" value="1"/>
</dbReference>
<dbReference type="InterPro" id="IPR027417">
    <property type="entry name" value="P-loop_NTPase"/>
</dbReference>
<dbReference type="GO" id="GO:0005524">
    <property type="term" value="F:ATP binding"/>
    <property type="evidence" value="ECO:0007669"/>
    <property type="project" value="UniProtKB-KW"/>
</dbReference>
<reference evidence="10" key="1">
    <citation type="submission" date="2018-09" db="EMBL/GenBank/DDBJ databases">
        <authorList>
            <person name="Ashton P.M."/>
            <person name="Dallman T."/>
            <person name="Nair S."/>
            <person name="De Pinna E."/>
            <person name="Peters T."/>
            <person name="Grant K."/>
        </authorList>
    </citation>
    <scope>NUCLEOTIDE SEQUENCE [LARGE SCALE GENOMIC DNA]</scope>
    <source>
        <strain evidence="10">598938</strain>
    </source>
</reference>
<dbReference type="GO" id="GO:0016887">
    <property type="term" value="F:ATP hydrolysis activity"/>
    <property type="evidence" value="ECO:0007669"/>
    <property type="project" value="InterPro"/>
</dbReference>
<feature type="transmembrane region" description="Helical" evidence="7">
    <location>
        <begin position="66"/>
        <end position="93"/>
    </location>
</feature>
<evidence type="ECO:0000259" key="9">
    <source>
        <dbReference type="PROSITE" id="PS50929"/>
    </source>
</evidence>
<feature type="domain" description="ABC transporter" evidence="8">
    <location>
        <begin position="351"/>
        <end position="584"/>
    </location>
</feature>
<feature type="domain" description="ABC transmembrane type-1" evidence="9">
    <location>
        <begin position="26"/>
        <end position="316"/>
    </location>
</feature>
<sequence length="601" mass="67252">MSNYIKTSLPAYIYSLMDSKGRVLFFGMLFVTSLSSIIISVSPFLLAKITDLLVGYQSSRGSDFSINYLIILSCLYMFCVIYNKTSSFLFMVLQSHLRIRILKKMSLRYLEALYKEDINKLDKNNAGFTTQRLNQASNDIYILVRNVAQNILSPAIQLISAVFVVLSTRDWFSASVFLVYIVIFIIFNVRLTDSLASLRKNSMDITLQSYSLLSDTVDNMIGAKKNNALKQVSDRYEKALTTESKAQQKFWNFSSWVLLLNSALAVILFGAVFSYNLSGVINGSASIGHFIMITSYIILLSTPVENIGSLLSEIRQSIFSLEGFLAHHKDADNCSNANNNVLTKSNGKTNISIKELSFGYVTGKQILKNINIKLTAGKIYSLTGPSGSGKSTLVKLISGYYSNYSGGIYLNDVSLQDLCDEELNETIYHLTQDDYIFMDTLRFNLRLARYDASEKEMLDVLSLANLSKIGNEPVSLDTSLTSKGNNYSGGQKQRISLARLFLRSPSVIIIDEATSALDYINESEIMTSIKKYFPDALIINISHRVSLLECSDYVYVLDDGQIVASGQFHELKDSNCYINGLASASFSNRAGWWQKRADRTE</sequence>
<dbReference type="InterPro" id="IPR011527">
    <property type="entry name" value="ABC1_TM_dom"/>
</dbReference>
<evidence type="ECO:0000313" key="10">
    <source>
        <dbReference type="EMBL" id="MML54731.1"/>
    </source>
</evidence>
<feature type="transmembrane region" description="Helical" evidence="7">
    <location>
        <begin position="253"/>
        <end position="273"/>
    </location>
</feature>
<feature type="transmembrane region" description="Helical" evidence="7">
    <location>
        <begin position="23"/>
        <end position="46"/>
    </location>
</feature>
<dbReference type="SMART" id="SM00382">
    <property type="entry name" value="AAA"/>
    <property type="match status" value="1"/>
</dbReference>
<dbReference type="Pfam" id="PF00664">
    <property type="entry name" value="ABC_membrane"/>
    <property type="match status" value="1"/>
</dbReference>
<protein>
    <submittedName>
        <fullName evidence="10">ABC transporter ATP-binding protein</fullName>
    </submittedName>
</protein>
<keyword evidence="2 7" id="KW-0812">Transmembrane</keyword>
<dbReference type="InterPro" id="IPR003439">
    <property type="entry name" value="ABC_transporter-like_ATP-bd"/>
</dbReference>
<dbReference type="Pfam" id="PF00005">
    <property type="entry name" value="ABC_tran"/>
    <property type="match status" value="1"/>
</dbReference>
<evidence type="ECO:0000256" key="3">
    <source>
        <dbReference type="ARBA" id="ARBA00022741"/>
    </source>
</evidence>
<accession>A0A403QJ86</accession>
<dbReference type="PANTHER" id="PTHR43394">
    <property type="entry name" value="ATP-DEPENDENT PERMEASE MDL1, MITOCHONDRIAL"/>
    <property type="match status" value="1"/>
</dbReference>
<dbReference type="AlphaFoldDB" id="A0A403QJ86"/>
<evidence type="ECO:0000256" key="7">
    <source>
        <dbReference type="SAM" id="Phobius"/>
    </source>
</evidence>
<comment type="caution">
    <text evidence="10">The sequence shown here is derived from an EMBL/GenBank/DDBJ whole genome shotgun (WGS) entry which is preliminary data.</text>
</comment>
<dbReference type="GO" id="GO:0015421">
    <property type="term" value="F:ABC-type oligopeptide transporter activity"/>
    <property type="evidence" value="ECO:0007669"/>
    <property type="project" value="TreeGrafter"/>
</dbReference>
<dbReference type="Gene3D" id="3.40.50.300">
    <property type="entry name" value="P-loop containing nucleotide triphosphate hydrolases"/>
    <property type="match status" value="1"/>
</dbReference>
<organism evidence="10">
    <name type="scientific">Salmonella enterica I</name>
    <dbReference type="NCBI Taxonomy" id="59201"/>
    <lineage>
        <taxon>Bacteria</taxon>
        <taxon>Pseudomonadati</taxon>
        <taxon>Pseudomonadota</taxon>
        <taxon>Gammaproteobacteria</taxon>
        <taxon>Enterobacterales</taxon>
        <taxon>Enterobacteriaceae</taxon>
        <taxon>Salmonella</taxon>
    </lineage>
</organism>
<evidence type="ECO:0000256" key="1">
    <source>
        <dbReference type="ARBA" id="ARBA00004651"/>
    </source>
</evidence>
<comment type="subcellular location">
    <subcellularLocation>
        <location evidence="1">Cell membrane</location>
        <topology evidence="1">Multi-pass membrane protein</topology>
    </subcellularLocation>
</comment>
<feature type="transmembrane region" description="Helical" evidence="7">
    <location>
        <begin position="172"/>
        <end position="191"/>
    </location>
</feature>
<dbReference type="PROSITE" id="PS50929">
    <property type="entry name" value="ABC_TM1F"/>
    <property type="match status" value="1"/>
</dbReference>
<evidence type="ECO:0000256" key="5">
    <source>
        <dbReference type="ARBA" id="ARBA00022989"/>
    </source>
</evidence>
<dbReference type="InterPro" id="IPR039421">
    <property type="entry name" value="Type_1_exporter"/>
</dbReference>
<dbReference type="PANTHER" id="PTHR43394:SF1">
    <property type="entry name" value="ATP-BINDING CASSETTE SUB-FAMILY B MEMBER 10, MITOCHONDRIAL"/>
    <property type="match status" value="1"/>
</dbReference>
<dbReference type="EMBL" id="RVVJ01000017">
    <property type="protein sequence ID" value="MML54731.1"/>
    <property type="molecule type" value="Genomic_DNA"/>
</dbReference>
<dbReference type="PROSITE" id="PS00211">
    <property type="entry name" value="ABC_TRANSPORTER_1"/>
    <property type="match status" value="1"/>
</dbReference>
<keyword evidence="6 7" id="KW-0472">Membrane</keyword>
<proteinExistence type="predicted"/>
<dbReference type="SUPFAM" id="SSF52540">
    <property type="entry name" value="P-loop containing nucleoside triphosphate hydrolases"/>
    <property type="match status" value="1"/>
</dbReference>
<dbReference type="Proteomes" id="UP000885348">
    <property type="component" value="Unassembled WGS sequence"/>
</dbReference>
<evidence type="ECO:0000256" key="6">
    <source>
        <dbReference type="ARBA" id="ARBA00023136"/>
    </source>
</evidence>
<evidence type="ECO:0000259" key="8">
    <source>
        <dbReference type="PROSITE" id="PS50893"/>
    </source>
</evidence>